<evidence type="ECO:0000313" key="2">
    <source>
        <dbReference type="EMBL" id="KHQ54570.1"/>
    </source>
</evidence>
<evidence type="ECO:0000313" key="3">
    <source>
        <dbReference type="Proteomes" id="UP000030960"/>
    </source>
</evidence>
<accession>A0A0B3RUC1</accession>
<dbReference type="AlphaFoldDB" id="A0A0B3RUC1"/>
<organism evidence="2 3">
    <name type="scientific">Mameliella alba</name>
    <dbReference type="NCBI Taxonomy" id="561184"/>
    <lineage>
        <taxon>Bacteria</taxon>
        <taxon>Pseudomonadati</taxon>
        <taxon>Pseudomonadota</taxon>
        <taxon>Alphaproteobacteria</taxon>
        <taxon>Rhodobacterales</taxon>
        <taxon>Roseobacteraceae</taxon>
        <taxon>Mameliella</taxon>
    </lineage>
</organism>
<evidence type="ECO:0000256" key="1">
    <source>
        <dbReference type="SAM" id="Phobius"/>
    </source>
</evidence>
<dbReference type="OrthoDB" id="1090891at2"/>
<keyword evidence="3" id="KW-1185">Reference proteome</keyword>
<evidence type="ECO:0008006" key="4">
    <source>
        <dbReference type="Google" id="ProtNLM"/>
    </source>
</evidence>
<dbReference type="Pfam" id="PF17963">
    <property type="entry name" value="Big_9"/>
    <property type="match status" value="1"/>
</dbReference>
<name>A0A0B3RUC1_9RHOB</name>
<protein>
    <recommendedName>
        <fullName evidence="4">VWFA domain-containing protein</fullName>
    </recommendedName>
</protein>
<proteinExistence type="predicted"/>
<dbReference type="STRING" id="561184.SAMN05216376_105337"/>
<dbReference type="EMBL" id="JSUQ01000003">
    <property type="protein sequence ID" value="KHQ54570.1"/>
    <property type="molecule type" value="Genomic_DNA"/>
</dbReference>
<sequence length="599" mass="65159">MKLLTSEPRSRVSGIGWSERNVMQLFQQFETAFKMRLSKDAQTFFAMPEAVGDDRIDFYTEDYKTAVKYADQRPDTRKEIDGRIEAIVNEIEAFRQGLADSGDSNNRNISLALEKAFRVPSRDAIWIVDGAPVVTLWGFQSDGASLDLRSIKIPKKDKPVAGAADDAGRNRKRLLFGGLALLLLLLGLLAFLFGPALLCDFGLRACNAPIAQEDRGVLPDGADFVDVNVVANDSDPDGDPITIAGCDAPGIVRDDQTVRFARDPAQSSGEVRFSCTVQDPSGLTDAADVVIAVGGQGGAGAGTGGGVSGTAPSARTVSAILPPGEPSVSVDVLSGVVNGGNRVWQVVGCDAPGAVENGRVTYPRNPDDTVQSETFDCRVQSDDGLTLTVPVEVAREANRCTPFTTNLPVRLLIGADWSSSMDQNRQQPPHNFSRMLDALEELRTRLPAETFATLELMRGEFPVDLRTDGAAFLSDPTANGRPTPRFAAYIEWLRQEIQKAGTDFSLITVVTITDAQDNPEDFLAQFEAAFQTSRVPIEHTLITLTEPKPQWADLYQRMVWPPDETRNYRELLDAPAQSRLPSEILQAARMVVREECGTP</sequence>
<dbReference type="Proteomes" id="UP000030960">
    <property type="component" value="Unassembled WGS sequence"/>
</dbReference>
<keyword evidence="1" id="KW-0472">Membrane</keyword>
<reference evidence="2 3" key="1">
    <citation type="submission" date="2014-10" db="EMBL/GenBank/DDBJ databases">
        <title>Genome sequence of Ponticoccus sp. strain UMTAT08 isolated from clonal culture of toxic dinoflagellate Alexandrium tamiyavanichii.</title>
        <authorList>
            <person name="Gan H.Y."/>
            <person name="Muhd D.-D."/>
            <person name="Mohd Noor M.E."/>
            <person name="Yeong Y.S."/>
            <person name="Usup G."/>
        </authorList>
    </citation>
    <scope>NUCLEOTIDE SEQUENCE [LARGE SCALE GENOMIC DNA]</scope>
    <source>
        <strain evidence="2 3">UMTAT08</strain>
    </source>
</reference>
<feature type="transmembrane region" description="Helical" evidence="1">
    <location>
        <begin position="174"/>
        <end position="198"/>
    </location>
</feature>
<keyword evidence="1" id="KW-0812">Transmembrane</keyword>
<keyword evidence="1" id="KW-1133">Transmembrane helix</keyword>
<gene>
    <name evidence="2" type="ORF">OA50_01166</name>
</gene>
<dbReference type="RefSeq" id="WP_043138407.1">
    <property type="nucleotide sequence ID" value="NZ_JSUQ01000003.1"/>
</dbReference>
<comment type="caution">
    <text evidence="2">The sequence shown here is derived from an EMBL/GenBank/DDBJ whole genome shotgun (WGS) entry which is preliminary data.</text>
</comment>